<dbReference type="KEGG" id="msw:MSSIT_0099"/>
<sequence>MTNSNFTMEMELKNSYEAGRKGQRVSEKHLTYADSGVDITKEEKTVKTLIDKLHYVRKGIGAPLTGIGHYAGLLDFGEYALAMTTDGVGSKVLIANEMKRWNTVGIDCIAMNVNDLLAIGAEPVAFVDYLALEKHEEGFAAQIGEGLLKGAEISRMSIVGGETATLPDIIKGFDLAGTCLGFVKKEEIIEGGKVRVGDVLVGVPSTGVHSNGYTLVRKIIEKSGYSYHDPCPYDSSKTIGDELLEPTRIYIEVLDVLKACEVHGLAHITGSGLLKLRRVTKLGFDFSDPIEPQEIFKFLQKEGGVEDLEMYRTFNMGMGFLIILPEKDAAKAAELTGGKIVGKIVESGIKVKDLIIEE</sequence>
<evidence type="ECO:0000256" key="1">
    <source>
        <dbReference type="ARBA" id="ARBA00004496"/>
    </source>
</evidence>
<dbReference type="InterPro" id="IPR036676">
    <property type="entry name" value="PurM-like_C_sf"/>
</dbReference>
<evidence type="ECO:0000259" key="16">
    <source>
        <dbReference type="Pfam" id="PF00586"/>
    </source>
</evidence>
<dbReference type="UniPathway" id="UPA00074">
    <property type="reaction ID" value="UER00129"/>
</dbReference>
<dbReference type="InterPro" id="IPR036921">
    <property type="entry name" value="PurM-like_N_sf"/>
</dbReference>
<dbReference type="GO" id="GO:0005524">
    <property type="term" value="F:ATP binding"/>
    <property type="evidence" value="ECO:0007669"/>
    <property type="project" value="UniProtKB-KW"/>
</dbReference>
<evidence type="ECO:0000259" key="17">
    <source>
        <dbReference type="Pfam" id="PF02769"/>
    </source>
</evidence>
<evidence type="ECO:0000256" key="10">
    <source>
        <dbReference type="ARBA" id="ARBA00022840"/>
    </source>
</evidence>
<feature type="domain" description="PurM-like N-terminal" evidence="16">
    <location>
        <begin position="69"/>
        <end position="183"/>
    </location>
</feature>
<dbReference type="NCBIfam" id="TIGR00878">
    <property type="entry name" value="purM"/>
    <property type="match status" value="1"/>
</dbReference>
<evidence type="ECO:0000256" key="2">
    <source>
        <dbReference type="ARBA" id="ARBA00004686"/>
    </source>
</evidence>
<dbReference type="PANTHER" id="PTHR10520">
    <property type="entry name" value="TRIFUNCTIONAL PURINE BIOSYNTHETIC PROTEIN ADENOSINE-3-RELATED"/>
    <property type="match status" value="1"/>
</dbReference>
<dbReference type="Gene3D" id="3.90.650.10">
    <property type="entry name" value="PurM-like C-terminal domain"/>
    <property type="match status" value="1"/>
</dbReference>
<dbReference type="InterPro" id="IPR010918">
    <property type="entry name" value="PurM-like_C_dom"/>
</dbReference>
<accession>A0A0E3P0S4</accession>
<keyword evidence="19" id="KW-1185">Reference proteome</keyword>
<gene>
    <name evidence="15" type="primary">purM</name>
    <name evidence="18" type="ORF">MSSIT_0099</name>
</gene>
<evidence type="ECO:0000256" key="7">
    <source>
        <dbReference type="ARBA" id="ARBA00022598"/>
    </source>
</evidence>
<evidence type="ECO:0000256" key="14">
    <source>
        <dbReference type="ARBA" id="ARBA00049057"/>
    </source>
</evidence>
<reference evidence="18 19" key="1">
    <citation type="submission" date="2014-07" db="EMBL/GenBank/DDBJ databases">
        <title>Methanogenic archaea and the global carbon cycle.</title>
        <authorList>
            <person name="Henriksen J.R."/>
            <person name="Luke J."/>
            <person name="Reinhart S."/>
            <person name="Benedict M.N."/>
            <person name="Youngblut N.D."/>
            <person name="Metcalf M.E."/>
            <person name="Whitaker R.J."/>
            <person name="Metcalf W.W."/>
        </authorList>
    </citation>
    <scope>NUCLEOTIDE SEQUENCE [LARGE SCALE GENOMIC DNA]</scope>
    <source>
        <strain evidence="18 19">T4/M</strain>
    </source>
</reference>
<comment type="catalytic activity">
    <reaction evidence="14 15">
        <text>2-formamido-N(1)-(5-O-phospho-beta-D-ribosyl)acetamidine + ATP = 5-amino-1-(5-phospho-beta-D-ribosyl)imidazole + ADP + phosphate + H(+)</text>
        <dbReference type="Rhea" id="RHEA:23032"/>
        <dbReference type="ChEBI" id="CHEBI:15378"/>
        <dbReference type="ChEBI" id="CHEBI:30616"/>
        <dbReference type="ChEBI" id="CHEBI:43474"/>
        <dbReference type="ChEBI" id="CHEBI:137981"/>
        <dbReference type="ChEBI" id="CHEBI:147287"/>
        <dbReference type="ChEBI" id="CHEBI:456216"/>
        <dbReference type="EC" id="6.3.3.1"/>
    </reaction>
</comment>
<dbReference type="HOGENOM" id="CLU_047116_0_0_2"/>
<keyword evidence="10 15" id="KW-0067">ATP-binding</keyword>
<dbReference type="PANTHER" id="PTHR10520:SF12">
    <property type="entry name" value="TRIFUNCTIONAL PURINE BIOSYNTHETIC PROTEIN ADENOSINE-3"/>
    <property type="match status" value="1"/>
</dbReference>
<dbReference type="AlphaFoldDB" id="A0A0E3P0S4"/>
<dbReference type="GO" id="GO:0046084">
    <property type="term" value="P:adenine biosynthetic process"/>
    <property type="evidence" value="ECO:0007669"/>
    <property type="project" value="TreeGrafter"/>
</dbReference>
<dbReference type="GO" id="GO:0004641">
    <property type="term" value="F:phosphoribosylformylglycinamidine cyclo-ligase activity"/>
    <property type="evidence" value="ECO:0007669"/>
    <property type="project" value="UniProtKB-UniRule"/>
</dbReference>
<evidence type="ECO:0000256" key="6">
    <source>
        <dbReference type="ARBA" id="ARBA00022490"/>
    </source>
</evidence>
<dbReference type="Gene3D" id="3.30.1330.10">
    <property type="entry name" value="PurM-like, N-terminal domain"/>
    <property type="match status" value="1"/>
</dbReference>
<comment type="subcellular location">
    <subcellularLocation>
        <location evidence="1 15">Cytoplasm</location>
    </subcellularLocation>
</comment>
<comment type="pathway">
    <text evidence="2 15">Purine metabolism; IMP biosynthesis via de novo pathway; 5-amino-1-(5-phospho-D-ribosyl)imidazole from N(2)-formyl-N(1)-(5-phospho-D-ribosyl)glycinamide: step 2/2.</text>
</comment>
<proteinExistence type="inferred from homology"/>
<evidence type="ECO:0000256" key="4">
    <source>
        <dbReference type="ARBA" id="ARBA00013047"/>
    </source>
</evidence>
<evidence type="ECO:0000256" key="15">
    <source>
        <dbReference type="HAMAP-Rule" id="MF_00741"/>
    </source>
</evidence>
<dbReference type="GO" id="GO:0004637">
    <property type="term" value="F:phosphoribosylamine-glycine ligase activity"/>
    <property type="evidence" value="ECO:0007669"/>
    <property type="project" value="TreeGrafter"/>
</dbReference>
<evidence type="ECO:0000313" key="18">
    <source>
        <dbReference type="EMBL" id="AKB26818.1"/>
    </source>
</evidence>
<evidence type="ECO:0000256" key="12">
    <source>
        <dbReference type="ARBA" id="ARBA00032931"/>
    </source>
</evidence>
<dbReference type="Pfam" id="PF00586">
    <property type="entry name" value="AIRS"/>
    <property type="match status" value="1"/>
</dbReference>
<dbReference type="EMBL" id="CP009506">
    <property type="protein sequence ID" value="AKB26818.1"/>
    <property type="molecule type" value="Genomic_DNA"/>
</dbReference>
<dbReference type="GO" id="GO:0005829">
    <property type="term" value="C:cytosol"/>
    <property type="evidence" value="ECO:0007669"/>
    <property type="project" value="TreeGrafter"/>
</dbReference>
<name>A0A0E3P0S4_9EURY</name>
<keyword evidence="8 15" id="KW-0547">Nucleotide-binding</keyword>
<evidence type="ECO:0000256" key="8">
    <source>
        <dbReference type="ARBA" id="ARBA00022741"/>
    </source>
</evidence>
<dbReference type="PATRIC" id="fig|1434120.4.peg.134"/>
<dbReference type="FunFam" id="3.30.1330.10:FF:000020">
    <property type="entry name" value="Phosphoribosylformylglycinamidine cyclo-ligase"/>
    <property type="match status" value="1"/>
</dbReference>
<dbReference type="GO" id="GO:0006189">
    <property type="term" value="P:'de novo' IMP biosynthetic process"/>
    <property type="evidence" value="ECO:0007669"/>
    <property type="project" value="UniProtKB-UniRule"/>
</dbReference>
<dbReference type="CDD" id="cd02196">
    <property type="entry name" value="PurM"/>
    <property type="match status" value="1"/>
</dbReference>
<evidence type="ECO:0000256" key="3">
    <source>
        <dbReference type="ARBA" id="ARBA00010280"/>
    </source>
</evidence>
<organism evidence="18 19">
    <name type="scientific">Methanosarcina siciliae T4/M</name>
    <dbReference type="NCBI Taxonomy" id="1434120"/>
    <lineage>
        <taxon>Archaea</taxon>
        <taxon>Methanobacteriati</taxon>
        <taxon>Methanobacteriota</taxon>
        <taxon>Stenosarchaea group</taxon>
        <taxon>Methanomicrobia</taxon>
        <taxon>Methanosarcinales</taxon>
        <taxon>Methanosarcinaceae</taxon>
        <taxon>Methanosarcina</taxon>
    </lineage>
</organism>
<dbReference type="Proteomes" id="UP000033111">
    <property type="component" value="Chromosome"/>
</dbReference>
<dbReference type="FunFam" id="3.90.650.10:FF:000011">
    <property type="entry name" value="Phosphoribosylformylglycinamidine cyclo-ligase"/>
    <property type="match status" value="1"/>
</dbReference>
<keyword evidence="7 15" id="KW-0436">Ligase</keyword>
<dbReference type="EC" id="6.3.3.1" evidence="4 15"/>
<dbReference type="InterPro" id="IPR004733">
    <property type="entry name" value="PurM_cligase"/>
</dbReference>
<dbReference type="SUPFAM" id="SSF56042">
    <property type="entry name" value="PurM C-terminal domain-like"/>
    <property type="match status" value="1"/>
</dbReference>
<evidence type="ECO:0000256" key="5">
    <source>
        <dbReference type="ARBA" id="ARBA00020367"/>
    </source>
</evidence>
<feature type="domain" description="PurM-like C-terminal" evidence="17">
    <location>
        <begin position="195"/>
        <end position="348"/>
    </location>
</feature>
<evidence type="ECO:0000256" key="11">
    <source>
        <dbReference type="ARBA" id="ARBA00031908"/>
    </source>
</evidence>
<keyword evidence="9 15" id="KW-0658">Purine biosynthesis</keyword>
<keyword evidence="6 15" id="KW-0963">Cytoplasm</keyword>
<dbReference type="InterPro" id="IPR016188">
    <property type="entry name" value="PurM-like_N"/>
</dbReference>
<evidence type="ECO:0000313" key="19">
    <source>
        <dbReference type="Proteomes" id="UP000033111"/>
    </source>
</evidence>
<evidence type="ECO:0000256" key="13">
    <source>
        <dbReference type="ARBA" id="ARBA00033093"/>
    </source>
</evidence>
<dbReference type="HAMAP" id="MF_00741">
    <property type="entry name" value="AIRS"/>
    <property type="match status" value="1"/>
</dbReference>
<evidence type="ECO:0000256" key="9">
    <source>
        <dbReference type="ARBA" id="ARBA00022755"/>
    </source>
</evidence>
<dbReference type="SUPFAM" id="SSF55326">
    <property type="entry name" value="PurM N-terminal domain-like"/>
    <property type="match status" value="1"/>
</dbReference>
<dbReference type="Pfam" id="PF02769">
    <property type="entry name" value="AIRS_C"/>
    <property type="match status" value="1"/>
</dbReference>
<comment type="similarity">
    <text evidence="3 15">Belongs to the AIR synthase family.</text>
</comment>
<protein>
    <recommendedName>
        <fullName evidence="5 15">Phosphoribosylformylglycinamidine cyclo-ligase</fullName>
        <ecNumber evidence="4 15">6.3.3.1</ecNumber>
    </recommendedName>
    <alternativeName>
        <fullName evidence="12 15">AIR synthase</fullName>
    </alternativeName>
    <alternativeName>
        <fullName evidence="13 15">AIRS</fullName>
    </alternativeName>
    <alternativeName>
        <fullName evidence="11 15">Phosphoribosyl-aminoimidazole synthetase</fullName>
    </alternativeName>
</protein>